<comment type="similarity">
    <text evidence="1">Belongs to the Tdpoz family.</text>
</comment>
<evidence type="ECO:0000256" key="1">
    <source>
        <dbReference type="ARBA" id="ARBA00010846"/>
    </source>
</evidence>
<dbReference type="InterPro" id="IPR056423">
    <property type="entry name" value="BACK_BPM_SPOP"/>
</dbReference>
<dbReference type="EMBL" id="JACEFO010002416">
    <property type="protein sequence ID" value="KAF8661067.1"/>
    <property type="molecule type" value="Genomic_DNA"/>
</dbReference>
<evidence type="ECO:0000259" key="2">
    <source>
        <dbReference type="Pfam" id="PF24570"/>
    </source>
</evidence>
<gene>
    <name evidence="3" type="ORF">HU200_057167</name>
</gene>
<name>A0A835E063_9POAL</name>
<dbReference type="AlphaFoldDB" id="A0A835E063"/>
<dbReference type="OrthoDB" id="6359816at2759"/>
<dbReference type="Proteomes" id="UP000636709">
    <property type="component" value="Unassembled WGS sequence"/>
</dbReference>
<comment type="caution">
    <text evidence="3">The sequence shown here is derived from an EMBL/GenBank/DDBJ whole genome shotgun (WGS) entry which is preliminary data.</text>
</comment>
<reference evidence="3" key="1">
    <citation type="submission" date="2020-07" db="EMBL/GenBank/DDBJ databases">
        <title>Genome sequence and genetic diversity analysis of an under-domesticated orphan crop, white fonio (Digitaria exilis).</title>
        <authorList>
            <person name="Bennetzen J.L."/>
            <person name="Chen S."/>
            <person name="Ma X."/>
            <person name="Wang X."/>
            <person name="Yssel A.E.J."/>
            <person name="Chaluvadi S.R."/>
            <person name="Johnson M."/>
            <person name="Gangashetty P."/>
            <person name="Hamidou F."/>
            <person name="Sanogo M.D."/>
            <person name="Zwaenepoel A."/>
            <person name="Wallace J."/>
            <person name="Van De Peer Y."/>
            <person name="Van Deynze A."/>
        </authorList>
    </citation>
    <scope>NUCLEOTIDE SEQUENCE</scope>
    <source>
        <tissue evidence="3">Leaves</tissue>
    </source>
</reference>
<accession>A0A835E063</accession>
<dbReference type="Gene3D" id="6.10.250.3030">
    <property type="match status" value="1"/>
</dbReference>
<organism evidence="3 4">
    <name type="scientific">Digitaria exilis</name>
    <dbReference type="NCBI Taxonomy" id="1010633"/>
    <lineage>
        <taxon>Eukaryota</taxon>
        <taxon>Viridiplantae</taxon>
        <taxon>Streptophyta</taxon>
        <taxon>Embryophyta</taxon>
        <taxon>Tracheophyta</taxon>
        <taxon>Spermatophyta</taxon>
        <taxon>Magnoliopsida</taxon>
        <taxon>Liliopsida</taxon>
        <taxon>Poales</taxon>
        <taxon>Poaceae</taxon>
        <taxon>PACMAD clade</taxon>
        <taxon>Panicoideae</taxon>
        <taxon>Panicodae</taxon>
        <taxon>Paniceae</taxon>
        <taxon>Anthephorinae</taxon>
        <taxon>Digitaria</taxon>
    </lineage>
</organism>
<proteinExistence type="inferred from homology"/>
<evidence type="ECO:0000313" key="4">
    <source>
        <dbReference type="Proteomes" id="UP000636709"/>
    </source>
</evidence>
<protein>
    <recommendedName>
        <fullName evidence="2">BPM/SPOP BACK domain-containing protein</fullName>
    </recommendedName>
</protein>
<keyword evidence="4" id="KW-1185">Reference proteome</keyword>
<feature type="domain" description="BPM/SPOP BACK" evidence="2">
    <location>
        <begin position="152"/>
        <end position="174"/>
    </location>
</feature>
<evidence type="ECO:0000313" key="3">
    <source>
        <dbReference type="EMBL" id="KAF8661067.1"/>
    </source>
</evidence>
<sequence length="187" mass="20705">MRPEESDVTSFRCPNKDVAVWVYYGICIRKSKLRSGDSRPEEAHSVHRLTIHVFSVTSATMTNNTDCKSRCSVECTITLGRCGCDARRVARLMAVFFGAMEEWSSEQVEIKDIDAQFDESQQPAAGEDKAAMAQSDLRAEAYYVGIDVETPASTLALVEPHNCAGLKAKCIEFIPGTSPQGCQWKEE</sequence>
<dbReference type="Pfam" id="PF24570">
    <property type="entry name" value="BACK_BPM_SPOP"/>
    <property type="match status" value="1"/>
</dbReference>